<feature type="binding site" evidence="8">
    <location>
        <position position="107"/>
    </location>
    <ligand>
        <name>shikimate</name>
        <dbReference type="ChEBI" id="CHEBI:36208"/>
    </ligand>
</feature>
<evidence type="ECO:0000256" key="8">
    <source>
        <dbReference type="HAMAP-Rule" id="MF_00222"/>
    </source>
</evidence>
<dbReference type="Gene3D" id="3.40.50.720">
    <property type="entry name" value="NAD(P)-binding Rossmann-like Domain"/>
    <property type="match status" value="1"/>
</dbReference>
<dbReference type="CDD" id="cd01065">
    <property type="entry name" value="NAD_bind_Shikimate_DH"/>
    <property type="match status" value="1"/>
</dbReference>
<feature type="binding site" evidence="8">
    <location>
        <begin position="156"/>
        <end position="161"/>
    </location>
    <ligand>
        <name>NADP(+)</name>
        <dbReference type="ChEBI" id="CHEBI:58349"/>
    </ligand>
</feature>
<dbReference type="Pfam" id="PF01488">
    <property type="entry name" value="Shikimate_DH"/>
    <property type="match status" value="1"/>
</dbReference>
<dbReference type="InterPro" id="IPR013708">
    <property type="entry name" value="Shikimate_DH-bd_N"/>
</dbReference>
<name>A0A1V6C463_UNCT6</name>
<feature type="binding site" evidence="8">
    <location>
        <begin position="132"/>
        <end position="136"/>
    </location>
    <ligand>
        <name>NADP(+)</name>
        <dbReference type="ChEBI" id="CHEBI:58349"/>
    </ligand>
</feature>
<dbReference type="PANTHER" id="PTHR21089">
    <property type="entry name" value="SHIKIMATE DEHYDROGENASE"/>
    <property type="match status" value="1"/>
</dbReference>
<dbReference type="UniPathway" id="UPA00053">
    <property type="reaction ID" value="UER00087"/>
</dbReference>
<evidence type="ECO:0000256" key="3">
    <source>
        <dbReference type="ARBA" id="ARBA00022605"/>
    </source>
</evidence>
<keyword evidence="5 8" id="KW-0560">Oxidoreductase</keyword>
<evidence type="ECO:0000256" key="6">
    <source>
        <dbReference type="ARBA" id="ARBA00023141"/>
    </source>
</evidence>
<dbReference type="Pfam" id="PF08501">
    <property type="entry name" value="Shikimate_dh_N"/>
    <property type="match status" value="1"/>
</dbReference>
<dbReference type="InterPro" id="IPR006151">
    <property type="entry name" value="Shikm_DH/Glu-tRNA_Rdtase"/>
</dbReference>
<keyword evidence="4 8" id="KW-0521">NADP</keyword>
<dbReference type="EMBL" id="MWDQ01000150">
    <property type="protein sequence ID" value="OQB71708.1"/>
    <property type="molecule type" value="Genomic_DNA"/>
</dbReference>
<comment type="function">
    <text evidence="8">Involved in the biosynthesis of the chorismate, which leads to the biosynthesis of aromatic amino acids. Catalyzes the reversible NADPH linked reduction of 3-dehydroshikimate (DHSA) to yield shikimate (SA).</text>
</comment>
<dbReference type="InterPro" id="IPR046346">
    <property type="entry name" value="Aminoacid_DH-like_N_sf"/>
</dbReference>
<dbReference type="GO" id="GO:0019632">
    <property type="term" value="P:shikimate metabolic process"/>
    <property type="evidence" value="ECO:0007669"/>
    <property type="project" value="InterPro"/>
</dbReference>
<dbReference type="SUPFAM" id="SSF53223">
    <property type="entry name" value="Aminoacid dehydrogenase-like, N-terminal domain"/>
    <property type="match status" value="1"/>
</dbReference>
<dbReference type="PANTHER" id="PTHR21089:SF1">
    <property type="entry name" value="BIFUNCTIONAL 3-DEHYDROQUINATE DEHYDRATASE_SHIKIMATE DEHYDROGENASE, CHLOROPLASTIC"/>
    <property type="match status" value="1"/>
</dbReference>
<sequence length="288" mass="31953">MQITGETTITGVFGWPVKHSLSPVFQNAAFLYSGLNWVYIPFEVNPENLGKAVDAIRVFSIKGINITIPHKKNVPQYVDSVDDDVNLLGVANTIVNENGILKGYTTDGIGFLRSLKEDGGFDPAGKNVFMFGSGGSAFALSGTLVKAGISNLIICNRTYEKAVMLKNHLKKHFGFENIEIVQFKKRNHPSLWKNVDLVINTTSIGMNEDNIILVEEKNLSENIFVYDIVYNRKTNLIETSLKRGIRCLDGLSMLIFQGAVSFTLWTGIDAPVEIMKKAIGDYRKNGKK</sequence>
<comment type="subunit">
    <text evidence="8">Homodimer.</text>
</comment>
<keyword evidence="3 8" id="KW-0028">Amino-acid biosynthesis</keyword>
<protein>
    <recommendedName>
        <fullName evidence="2 8">Shikimate dehydrogenase (NADP(+))</fullName>
        <shortName evidence="8">SDH</shortName>
        <ecNumber evidence="2 8">1.1.1.25</ecNumber>
    </recommendedName>
</protein>
<evidence type="ECO:0000259" key="9">
    <source>
        <dbReference type="Pfam" id="PF01488"/>
    </source>
</evidence>
<dbReference type="GO" id="GO:0009423">
    <property type="term" value="P:chorismate biosynthetic process"/>
    <property type="evidence" value="ECO:0007669"/>
    <property type="project" value="UniProtKB-UniRule"/>
</dbReference>
<gene>
    <name evidence="8 12" type="primary">aroE</name>
    <name evidence="12" type="ORF">BWX89_01629</name>
</gene>
<accession>A0A1V6C463</accession>
<proteinExistence type="inferred from homology"/>
<dbReference type="GO" id="GO:0050661">
    <property type="term" value="F:NADP binding"/>
    <property type="evidence" value="ECO:0007669"/>
    <property type="project" value="InterPro"/>
</dbReference>
<feature type="domain" description="Quinate/shikimate 5-dehydrogenase/glutamyl-tRNA reductase" evidence="9">
    <location>
        <begin position="124"/>
        <end position="203"/>
    </location>
</feature>
<dbReference type="Gene3D" id="3.40.50.10860">
    <property type="entry name" value="Leucine Dehydrogenase, chain A, domain 1"/>
    <property type="match status" value="1"/>
</dbReference>
<dbReference type="EC" id="1.1.1.25" evidence="2 8"/>
<feature type="domain" description="SDH C-terminal" evidence="11">
    <location>
        <begin position="250"/>
        <end position="279"/>
    </location>
</feature>
<dbReference type="InterPro" id="IPR022893">
    <property type="entry name" value="Shikimate_DH_fam"/>
</dbReference>
<comment type="similarity">
    <text evidence="8">Belongs to the shikimate dehydrogenase family.</text>
</comment>
<evidence type="ECO:0000259" key="10">
    <source>
        <dbReference type="Pfam" id="PF08501"/>
    </source>
</evidence>
<reference evidence="12" key="1">
    <citation type="submission" date="2017-02" db="EMBL/GenBank/DDBJ databases">
        <title>Delving into the versatile metabolic prowess of the omnipresent phylum Bacteroidetes.</title>
        <authorList>
            <person name="Nobu M.K."/>
            <person name="Mei R."/>
            <person name="Narihiro T."/>
            <person name="Kuroda K."/>
            <person name="Liu W.-T."/>
        </authorList>
    </citation>
    <scope>NUCLEOTIDE SEQUENCE</scope>
    <source>
        <strain evidence="12">ADurb.Bin131</strain>
    </source>
</reference>
<evidence type="ECO:0000256" key="2">
    <source>
        <dbReference type="ARBA" id="ARBA00012962"/>
    </source>
</evidence>
<dbReference type="Pfam" id="PF18317">
    <property type="entry name" value="SDH_C"/>
    <property type="match status" value="1"/>
</dbReference>
<dbReference type="Proteomes" id="UP000485562">
    <property type="component" value="Unassembled WGS sequence"/>
</dbReference>
<evidence type="ECO:0000259" key="11">
    <source>
        <dbReference type="Pfam" id="PF18317"/>
    </source>
</evidence>
<comment type="pathway">
    <text evidence="1 8">Metabolic intermediate biosynthesis; chorismate biosynthesis; chorismate from D-erythrose 4-phosphate and phosphoenolpyruvate: step 4/7.</text>
</comment>
<dbReference type="InterPro" id="IPR036291">
    <property type="entry name" value="NAD(P)-bd_dom_sf"/>
</dbReference>
<comment type="caution">
    <text evidence="12">The sequence shown here is derived from an EMBL/GenBank/DDBJ whole genome shotgun (WGS) entry which is preliminary data.</text>
</comment>
<feature type="binding site" evidence="8">
    <location>
        <position position="92"/>
    </location>
    <ligand>
        <name>shikimate</name>
        <dbReference type="ChEBI" id="CHEBI:36208"/>
    </ligand>
</feature>
<dbReference type="InterPro" id="IPR011342">
    <property type="entry name" value="Shikimate_DH"/>
</dbReference>
<evidence type="ECO:0000313" key="12">
    <source>
        <dbReference type="EMBL" id="OQB71708.1"/>
    </source>
</evidence>
<feature type="binding site" evidence="8">
    <location>
        <begin position="20"/>
        <end position="22"/>
    </location>
    <ligand>
        <name>shikimate</name>
        <dbReference type="ChEBI" id="CHEBI:36208"/>
    </ligand>
</feature>
<comment type="catalytic activity">
    <reaction evidence="7 8">
        <text>shikimate + NADP(+) = 3-dehydroshikimate + NADPH + H(+)</text>
        <dbReference type="Rhea" id="RHEA:17737"/>
        <dbReference type="ChEBI" id="CHEBI:15378"/>
        <dbReference type="ChEBI" id="CHEBI:16630"/>
        <dbReference type="ChEBI" id="CHEBI:36208"/>
        <dbReference type="ChEBI" id="CHEBI:57783"/>
        <dbReference type="ChEBI" id="CHEBI:58349"/>
        <dbReference type="EC" id="1.1.1.25"/>
    </reaction>
</comment>
<dbReference type="GO" id="GO:0008652">
    <property type="term" value="P:amino acid biosynthetic process"/>
    <property type="evidence" value="ECO:0007669"/>
    <property type="project" value="UniProtKB-KW"/>
</dbReference>
<organism evidence="12">
    <name type="scientific">candidate division TA06 bacterium ADurb.Bin131</name>
    <dbReference type="NCBI Taxonomy" id="1852827"/>
    <lineage>
        <taxon>Bacteria</taxon>
        <taxon>Bacteria division TA06</taxon>
    </lineage>
</organism>
<keyword evidence="6 8" id="KW-0057">Aromatic amino acid biosynthesis</keyword>
<feature type="binding site" evidence="8">
    <location>
        <position position="250"/>
    </location>
    <ligand>
        <name>NADP(+)</name>
        <dbReference type="ChEBI" id="CHEBI:58349"/>
    </ligand>
</feature>
<dbReference type="SUPFAM" id="SSF51735">
    <property type="entry name" value="NAD(P)-binding Rossmann-fold domains"/>
    <property type="match status" value="1"/>
</dbReference>
<dbReference type="GO" id="GO:0004764">
    <property type="term" value="F:shikimate 3-dehydrogenase (NADP+) activity"/>
    <property type="evidence" value="ECO:0007669"/>
    <property type="project" value="UniProtKB-UniRule"/>
</dbReference>
<evidence type="ECO:0000256" key="7">
    <source>
        <dbReference type="ARBA" id="ARBA00049442"/>
    </source>
</evidence>
<evidence type="ECO:0000256" key="4">
    <source>
        <dbReference type="ARBA" id="ARBA00022857"/>
    </source>
</evidence>
<feature type="binding site" evidence="8">
    <location>
        <position position="257"/>
    </location>
    <ligand>
        <name>shikimate</name>
        <dbReference type="ChEBI" id="CHEBI:36208"/>
    </ligand>
</feature>
<feature type="binding site" evidence="8">
    <location>
        <position position="83"/>
    </location>
    <ligand>
        <name>NADP(+)</name>
        <dbReference type="ChEBI" id="CHEBI:58349"/>
    </ligand>
</feature>
<feature type="domain" description="Shikimate dehydrogenase substrate binding N-terminal" evidence="10">
    <location>
        <begin position="12"/>
        <end position="94"/>
    </location>
</feature>
<dbReference type="GO" id="GO:0009073">
    <property type="term" value="P:aromatic amino acid family biosynthetic process"/>
    <property type="evidence" value="ECO:0007669"/>
    <property type="project" value="UniProtKB-KW"/>
</dbReference>
<dbReference type="InterPro" id="IPR041121">
    <property type="entry name" value="SDH_C"/>
</dbReference>
<evidence type="ECO:0000256" key="5">
    <source>
        <dbReference type="ARBA" id="ARBA00023002"/>
    </source>
</evidence>
<evidence type="ECO:0000256" key="1">
    <source>
        <dbReference type="ARBA" id="ARBA00004871"/>
    </source>
</evidence>
<feature type="binding site" evidence="8">
    <location>
        <position position="67"/>
    </location>
    <ligand>
        <name>shikimate</name>
        <dbReference type="ChEBI" id="CHEBI:36208"/>
    </ligand>
</feature>
<dbReference type="HAMAP" id="MF_00222">
    <property type="entry name" value="Shikimate_DH_AroE"/>
    <property type="match status" value="1"/>
</dbReference>
<feature type="binding site" evidence="8">
    <location>
        <position position="228"/>
    </location>
    <ligand>
        <name>NADP(+)</name>
        <dbReference type="ChEBI" id="CHEBI:58349"/>
    </ligand>
</feature>
<feature type="binding site" evidence="8">
    <location>
        <position position="230"/>
    </location>
    <ligand>
        <name>shikimate</name>
        <dbReference type="ChEBI" id="CHEBI:36208"/>
    </ligand>
</feature>
<dbReference type="NCBIfam" id="TIGR00507">
    <property type="entry name" value="aroE"/>
    <property type="match status" value="1"/>
</dbReference>
<feature type="active site" description="Proton acceptor" evidence="8">
    <location>
        <position position="71"/>
    </location>
</feature>
<dbReference type="AlphaFoldDB" id="A0A1V6C463"/>